<dbReference type="Proteomes" id="UP000233249">
    <property type="component" value="Unassembled WGS sequence"/>
</dbReference>
<dbReference type="AlphaFoldDB" id="A0A2N0X515"/>
<sequence length="134" mass="15658">MITSPDLHRIANRLGVNLRRHDYIDEDTPKGWYDHTRRVISTQRGLPIAEYRSTLAHELAHAHYGDTLTGNQVMDTRMEHRADRWAARLLLDRAEVEATLRWHDHHRAPAAHDLEVTEHLLDVWLELHAREIAA</sequence>
<evidence type="ECO:0000259" key="1">
    <source>
        <dbReference type="Pfam" id="PF06114"/>
    </source>
</evidence>
<protein>
    <submittedName>
        <fullName evidence="2">ImmA/IrrE family metallo-endopeptidase</fullName>
    </submittedName>
</protein>
<reference evidence="2 3" key="1">
    <citation type="submission" date="2017-12" db="EMBL/GenBank/DDBJ databases">
        <title>Corynebacterium mastitidis 16-1433 Genome.</title>
        <authorList>
            <person name="Gulvik C.A."/>
        </authorList>
    </citation>
    <scope>NUCLEOTIDE SEQUENCE [LARGE SCALE GENOMIC DNA]</scope>
    <source>
        <strain evidence="2 3">16-1433</strain>
    </source>
</reference>
<dbReference type="OrthoDB" id="4727201at2"/>
<name>A0A2N0X515_9CORY</name>
<proteinExistence type="predicted"/>
<gene>
    <name evidence="2" type="ORF">CXB45_10390</name>
</gene>
<dbReference type="EMBL" id="PJAF01000043">
    <property type="protein sequence ID" value="PKF67787.1"/>
    <property type="molecule type" value="Genomic_DNA"/>
</dbReference>
<evidence type="ECO:0000313" key="3">
    <source>
        <dbReference type="Proteomes" id="UP000233249"/>
    </source>
</evidence>
<comment type="caution">
    <text evidence="2">The sequence shown here is derived from an EMBL/GenBank/DDBJ whole genome shotgun (WGS) entry which is preliminary data.</text>
</comment>
<organism evidence="2 3">
    <name type="scientific">Corynebacterium mastitidis</name>
    <dbReference type="NCBI Taxonomy" id="161890"/>
    <lineage>
        <taxon>Bacteria</taxon>
        <taxon>Bacillati</taxon>
        <taxon>Actinomycetota</taxon>
        <taxon>Actinomycetes</taxon>
        <taxon>Mycobacteriales</taxon>
        <taxon>Corynebacteriaceae</taxon>
        <taxon>Corynebacterium</taxon>
    </lineage>
</organism>
<feature type="domain" description="IrrE N-terminal-like" evidence="1">
    <location>
        <begin position="11"/>
        <end position="122"/>
    </location>
</feature>
<dbReference type="Pfam" id="PF06114">
    <property type="entry name" value="Peptidase_M78"/>
    <property type="match status" value="1"/>
</dbReference>
<dbReference type="Gene3D" id="1.10.10.2910">
    <property type="match status" value="1"/>
</dbReference>
<evidence type="ECO:0000313" key="2">
    <source>
        <dbReference type="EMBL" id="PKF67787.1"/>
    </source>
</evidence>
<dbReference type="InterPro" id="IPR010359">
    <property type="entry name" value="IrrE_HExxH"/>
</dbReference>
<dbReference type="RefSeq" id="WP_101174353.1">
    <property type="nucleotide sequence ID" value="NZ_JAKRKB010000012.1"/>
</dbReference>
<accession>A0A2N0X515</accession>